<dbReference type="GO" id="GO:0005524">
    <property type="term" value="F:ATP binding"/>
    <property type="evidence" value="ECO:0007669"/>
    <property type="project" value="UniProtKB-KW"/>
</dbReference>
<dbReference type="PANTHER" id="PTHR11638:SF18">
    <property type="entry name" value="HEAT SHOCK PROTEIN 104"/>
    <property type="match status" value="1"/>
</dbReference>
<dbReference type="InterPro" id="IPR003959">
    <property type="entry name" value="ATPase_AAA_core"/>
</dbReference>
<dbReference type="InterPro" id="IPR027417">
    <property type="entry name" value="P-loop_NTPase"/>
</dbReference>
<dbReference type="CDD" id="cd19499">
    <property type="entry name" value="RecA-like_ClpB_Hsp104-like"/>
    <property type="match status" value="1"/>
</dbReference>
<dbReference type="InterPro" id="IPR028299">
    <property type="entry name" value="ClpA/B_CS2"/>
</dbReference>
<dbReference type="InterPro" id="IPR019489">
    <property type="entry name" value="Clp_ATPase_C"/>
</dbReference>
<dbReference type="PROSITE" id="PS00870">
    <property type="entry name" value="CLPAB_1"/>
    <property type="match status" value="1"/>
</dbReference>
<evidence type="ECO:0000256" key="3">
    <source>
        <dbReference type="ARBA" id="ARBA00022737"/>
    </source>
</evidence>
<protein>
    <recommendedName>
        <fullName evidence="2">Chaperone protein ClpB</fullName>
    </recommendedName>
</protein>
<evidence type="ECO:0000256" key="1">
    <source>
        <dbReference type="ARBA" id="ARBA00008675"/>
    </source>
</evidence>
<dbReference type="Pfam" id="PF07724">
    <property type="entry name" value="AAA_2"/>
    <property type="match status" value="1"/>
</dbReference>
<keyword evidence="4 9" id="KW-0547">Nucleotide-binding</keyword>
<feature type="coiled-coil region" evidence="10">
    <location>
        <begin position="408"/>
        <end position="495"/>
    </location>
</feature>
<dbReference type="Gene3D" id="1.10.8.60">
    <property type="match status" value="1"/>
</dbReference>
<dbReference type="KEGG" id="trc:DYE49_03670"/>
<evidence type="ECO:0000256" key="7">
    <source>
        <dbReference type="ARBA" id="ARBA00026057"/>
    </source>
</evidence>
<evidence type="ECO:0000313" key="13">
    <source>
        <dbReference type="Proteomes" id="UP000593591"/>
    </source>
</evidence>
<sequence length="855" mass="95877">MAEEQKYTTRVIDAINKGIQISKDNHLPSFDVPSLLRALYDQEDGMYVNILKKADIDVKEVSQKIDSFISNSVKTTSSENDIDSSSDVKNILYNATKYEKAMEDEYMSVEHLLLAQFDTHHSLIMQLEKIPSYDKKTFEKCIKQIRGNSHVTSDNPEVQYEALKKYGRDLVANVASGKIDPIIGRDDEIRRVMEILSRKSKNNPVLIGDPGVGKTAVVEGLAWRIFKGDVPETLKNKTIFELDVGSLIAGAKYRGEFEERLKAVMKEVSSSEGRIILFIDEIHTLIGAGAGGDSSLDAANILKPMLARGDLHCIGATTLNEYRKYIEKDPAFARRMQKVLVDEPTIDDSIAILRGIKDRYEQHHGVSISDDAIIAAVTLSKRYITDRFLPDKAIDLIDEACAKVRMQIDTMPEELDEINRKLMQLQIEKVSLKKDDSETAQKRLAEMEKDIAELTSKQSELTAKWQSEKDDSEKQKDVKKKLDIAKLNLQKAMQDADYNTAAKLQNKDIPELQAQLNHILENNKESTLLSDRVSDETVAQVISSQTGIPVSKLTKSESQKILTLKDELAKRVIGQDVALNQISEAIIRSRAGLSDANRPIGSFLFLGPTGVGKTEVAKALAEQLFDSERQIVRIDMSEYMEKASVSRLVGAAPGYVGYEEGGQLTEAVRRKPYSIVLFDEIEKSHPDVFNILLQVLDDGRLTDGQGRTVDFSNTIIIMTSNLGSEYLLDGNDKKQQDQVLSLLKKSFRPEFLNRIDEIVMFNSLGEDVVDKIVEKFLRQLAARLASRDVKFNYDNKAISYIHEHSFDPVYGARPIRRYVQGHVETPIASRLIAGSIYKSVSLSADDNGLIFLTDN</sequence>
<evidence type="ECO:0000256" key="4">
    <source>
        <dbReference type="ARBA" id="ARBA00022741"/>
    </source>
</evidence>
<dbReference type="FunFam" id="3.40.50.300:FF:000010">
    <property type="entry name" value="Chaperone clpB 1, putative"/>
    <property type="match status" value="1"/>
</dbReference>
<keyword evidence="10" id="KW-0175">Coiled coil</keyword>
<comment type="similarity">
    <text evidence="1 9">Belongs to the ClpA/ClpB family.</text>
</comment>
<dbReference type="GO" id="GO:0016887">
    <property type="term" value="F:ATP hydrolysis activity"/>
    <property type="evidence" value="ECO:0007669"/>
    <property type="project" value="InterPro"/>
</dbReference>
<dbReference type="CDD" id="cd00009">
    <property type="entry name" value="AAA"/>
    <property type="match status" value="1"/>
</dbReference>
<dbReference type="InterPro" id="IPR004176">
    <property type="entry name" value="Clp_R_N"/>
</dbReference>
<dbReference type="Proteomes" id="UP000593591">
    <property type="component" value="Chromosome"/>
</dbReference>
<dbReference type="PRINTS" id="PR00300">
    <property type="entry name" value="CLPPROTEASEA"/>
</dbReference>
<dbReference type="PROSITE" id="PS00871">
    <property type="entry name" value="CLPAB_2"/>
    <property type="match status" value="1"/>
</dbReference>
<reference evidence="12 13" key="1">
    <citation type="submission" date="2018-08" db="EMBL/GenBank/DDBJ databases">
        <title>The first complete genome of Treponema rectale (CHPAT), a commensal spirochete of the bovine rectum.</title>
        <authorList>
            <person name="Staton G.J."/>
            <person name="Clegg S.R."/>
            <person name="Carter S.D."/>
            <person name="Radford A.D."/>
            <person name="Darby A."/>
            <person name="Hall N."/>
            <person name="Birtles R.J."/>
            <person name="Evans N.J."/>
        </authorList>
    </citation>
    <scope>NUCLEOTIDE SEQUENCE [LARGE SCALE GENOMIC DNA]</scope>
    <source>
        <strain evidence="12 13">CHPA</strain>
    </source>
</reference>
<evidence type="ECO:0000256" key="5">
    <source>
        <dbReference type="ARBA" id="ARBA00022840"/>
    </source>
</evidence>
<dbReference type="SMART" id="SM00382">
    <property type="entry name" value="AAA"/>
    <property type="match status" value="2"/>
</dbReference>
<keyword evidence="6 9" id="KW-0143">Chaperone</keyword>
<dbReference type="Pfam" id="PF10431">
    <property type="entry name" value="ClpB_D2-small"/>
    <property type="match status" value="1"/>
</dbReference>
<dbReference type="Pfam" id="PF02861">
    <property type="entry name" value="Clp_N"/>
    <property type="match status" value="1"/>
</dbReference>
<accession>A0A7M1XJB7</accession>
<keyword evidence="5 9" id="KW-0067">ATP-binding</keyword>
<evidence type="ECO:0000256" key="2">
    <source>
        <dbReference type="ARBA" id="ARBA00017574"/>
    </source>
</evidence>
<dbReference type="InterPro" id="IPR041546">
    <property type="entry name" value="ClpA/ClpB_AAA_lid"/>
</dbReference>
<evidence type="ECO:0000259" key="11">
    <source>
        <dbReference type="PROSITE" id="PS51903"/>
    </source>
</evidence>
<dbReference type="InterPro" id="IPR050130">
    <property type="entry name" value="ClpA_ClpB"/>
</dbReference>
<gene>
    <name evidence="12" type="ORF">DYE49_03670</name>
</gene>
<dbReference type="PANTHER" id="PTHR11638">
    <property type="entry name" value="ATP-DEPENDENT CLP PROTEASE"/>
    <property type="match status" value="1"/>
</dbReference>
<dbReference type="PROSITE" id="PS51903">
    <property type="entry name" value="CLP_R"/>
    <property type="match status" value="1"/>
</dbReference>
<keyword evidence="3 8" id="KW-0677">Repeat</keyword>
<evidence type="ECO:0000256" key="6">
    <source>
        <dbReference type="ARBA" id="ARBA00023186"/>
    </source>
</evidence>
<dbReference type="GO" id="GO:0005737">
    <property type="term" value="C:cytoplasm"/>
    <property type="evidence" value="ECO:0007669"/>
    <property type="project" value="TreeGrafter"/>
</dbReference>
<dbReference type="Pfam" id="PF17871">
    <property type="entry name" value="AAA_lid_9"/>
    <property type="match status" value="1"/>
</dbReference>
<dbReference type="SMART" id="SM01086">
    <property type="entry name" value="ClpB_D2-small"/>
    <property type="match status" value="1"/>
</dbReference>
<evidence type="ECO:0000256" key="9">
    <source>
        <dbReference type="RuleBase" id="RU004432"/>
    </source>
</evidence>
<evidence type="ECO:0000256" key="10">
    <source>
        <dbReference type="SAM" id="Coils"/>
    </source>
</evidence>
<evidence type="ECO:0000313" key="12">
    <source>
        <dbReference type="EMBL" id="QOS39603.1"/>
    </source>
</evidence>
<name>A0A7M1XJB7_9SPIR</name>
<dbReference type="SUPFAM" id="SSF52540">
    <property type="entry name" value="P-loop containing nucleoside triphosphate hydrolases"/>
    <property type="match status" value="2"/>
</dbReference>
<dbReference type="Gene3D" id="1.10.1780.10">
    <property type="entry name" value="Clp, N-terminal domain"/>
    <property type="match status" value="1"/>
</dbReference>
<dbReference type="FunFam" id="3.40.50.300:FF:000120">
    <property type="entry name" value="ATP-dependent chaperone ClpB"/>
    <property type="match status" value="1"/>
</dbReference>
<organism evidence="12 13">
    <name type="scientific">Treponema rectale</name>
    <dbReference type="NCBI Taxonomy" id="744512"/>
    <lineage>
        <taxon>Bacteria</taxon>
        <taxon>Pseudomonadati</taxon>
        <taxon>Spirochaetota</taxon>
        <taxon>Spirochaetia</taxon>
        <taxon>Spirochaetales</taxon>
        <taxon>Treponemataceae</taxon>
        <taxon>Treponema</taxon>
    </lineage>
</organism>
<dbReference type="Gene3D" id="3.40.50.300">
    <property type="entry name" value="P-loop containing nucleotide triphosphate hydrolases"/>
    <property type="match status" value="3"/>
</dbReference>
<dbReference type="InterPro" id="IPR003593">
    <property type="entry name" value="AAA+_ATPase"/>
</dbReference>
<proteinExistence type="inferred from homology"/>
<dbReference type="InterPro" id="IPR018368">
    <property type="entry name" value="ClpA/B_CS1"/>
</dbReference>
<dbReference type="AlphaFoldDB" id="A0A7M1XJB7"/>
<dbReference type="FunFam" id="3.40.50.300:FF:000025">
    <property type="entry name" value="ATP-dependent Clp protease subunit"/>
    <property type="match status" value="1"/>
</dbReference>
<dbReference type="InterPro" id="IPR036628">
    <property type="entry name" value="Clp_N_dom_sf"/>
</dbReference>
<dbReference type="EMBL" id="CP031517">
    <property type="protein sequence ID" value="QOS39603.1"/>
    <property type="molecule type" value="Genomic_DNA"/>
</dbReference>
<dbReference type="InterPro" id="IPR001270">
    <property type="entry name" value="ClpA/B"/>
</dbReference>
<comment type="subunit">
    <text evidence="7">Homohexamer. The oligomerization is ATP-dependent.</text>
</comment>
<dbReference type="SUPFAM" id="SSF81923">
    <property type="entry name" value="Double Clp-N motif"/>
    <property type="match status" value="1"/>
</dbReference>
<feature type="domain" description="Clp R" evidence="11">
    <location>
        <begin position="4"/>
        <end position="148"/>
    </location>
</feature>
<evidence type="ECO:0000256" key="8">
    <source>
        <dbReference type="PROSITE-ProRule" id="PRU01251"/>
    </source>
</evidence>
<dbReference type="GO" id="GO:0034605">
    <property type="term" value="P:cellular response to heat"/>
    <property type="evidence" value="ECO:0007669"/>
    <property type="project" value="TreeGrafter"/>
</dbReference>
<dbReference type="Pfam" id="PF00004">
    <property type="entry name" value="AAA"/>
    <property type="match status" value="1"/>
</dbReference>